<dbReference type="EMBL" id="CAJHUC010002875">
    <property type="protein sequence ID" value="CAD7704479.1"/>
    <property type="molecule type" value="Genomic_DNA"/>
</dbReference>
<evidence type="ECO:0000313" key="8">
    <source>
        <dbReference type="Proteomes" id="UP000708148"/>
    </source>
</evidence>
<dbReference type="PANTHER" id="PTHR46235:SF3">
    <property type="entry name" value="PHD FINGER-CONTAINING PROTEIN DDB_G0268158"/>
    <property type="match status" value="1"/>
</dbReference>
<protein>
    <recommendedName>
        <fullName evidence="6">Zinc finger PHD-type domain-containing protein</fullName>
    </recommendedName>
</protein>
<feature type="domain" description="Zinc finger PHD-type" evidence="6">
    <location>
        <begin position="206"/>
        <end position="262"/>
    </location>
</feature>
<organism evidence="7 8">
    <name type="scientific">Ostreobium quekettii</name>
    <dbReference type="NCBI Taxonomy" id="121088"/>
    <lineage>
        <taxon>Eukaryota</taxon>
        <taxon>Viridiplantae</taxon>
        <taxon>Chlorophyta</taxon>
        <taxon>core chlorophytes</taxon>
        <taxon>Ulvophyceae</taxon>
        <taxon>TCBD clade</taxon>
        <taxon>Bryopsidales</taxon>
        <taxon>Ostreobineae</taxon>
        <taxon>Ostreobiaceae</taxon>
        <taxon>Ostreobium</taxon>
    </lineage>
</organism>
<gene>
    <name evidence="7" type="ORF">OSTQU699_LOCUS9834</name>
</gene>
<feature type="compositionally biased region" description="Low complexity" evidence="5">
    <location>
        <begin position="58"/>
        <end position="68"/>
    </location>
</feature>
<comment type="caution">
    <text evidence="7">The sequence shown here is derived from an EMBL/GenBank/DDBJ whole genome shotgun (WGS) entry which is preliminary data.</text>
</comment>
<keyword evidence="4" id="KW-0862">Zinc</keyword>
<feature type="region of interest" description="Disordered" evidence="5">
    <location>
        <begin position="48"/>
        <end position="68"/>
    </location>
</feature>
<dbReference type="SUPFAM" id="SSF57903">
    <property type="entry name" value="FYVE/PHD zinc finger"/>
    <property type="match status" value="1"/>
</dbReference>
<dbReference type="GO" id="GO:0008270">
    <property type="term" value="F:zinc ion binding"/>
    <property type="evidence" value="ECO:0007669"/>
    <property type="project" value="UniProtKB-KW"/>
</dbReference>
<dbReference type="AlphaFoldDB" id="A0A8S1JBM7"/>
<dbReference type="InterPro" id="IPR013083">
    <property type="entry name" value="Znf_RING/FYVE/PHD"/>
</dbReference>
<keyword evidence="1" id="KW-0479">Metal-binding</keyword>
<keyword evidence="8" id="KW-1185">Reference proteome</keyword>
<name>A0A8S1JBM7_9CHLO</name>
<evidence type="ECO:0000313" key="7">
    <source>
        <dbReference type="EMBL" id="CAD7704479.1"/>
    </source>
</evidence>
<feature type="region of interest" description="Disordered" evidence="5">
    <location>
        <begin position="87"/>
        <end position="188"/>
    </location>
</feature>
<sequence>MADRRLDCARSAALERVGGQLILRVGDGEVRLQAKRGAFLAEILAEGEGGRGAGEGNGAENAAPPAAKLARSSAPAFVIQMSPEQLARTLGSNSDQQPTGEQGKVAKESRGRKRSRQDDIVDCALETQPNLPDTCDAIARSPNLPRQVEQAMGDVADTPCGMSMEAMSEGEGSAVGSKASQEGAAQMDDEEAGLVEEDMGGGGDTQCALCDNGGDIVLCDGPCMRAFHLPLGEQECNPLEVARDLAKVIFDHDDSFECPNCFTGIHQCYACKTEGPANGEKQELFRCSHIDCGKFYCRKCRGQILNSKGPMYQVGTKGLNDSALPTTAKPASTAVSQQVEADGDTAIPLFVCPLHKCKACSQCHDTRENPLVGCRRCPKAYHKHCLPNNLLDARPQRVWFVTYNENGDLADNTDVARDVLYCRRHTLPEDVSSGAHHSKPLFSEAVKAAWMQAYAKRYSYLKSPKEFLVGGVQCTENGKVAKRKRKP</sequence>
<dbReference type="CDD" id="cd15566">
    <property type="entry name" value="PHD3_NSD"/>
    <property type="match status" value="1"/>
</dbReference>
<reference evidence="7" key="1">
    <citation type="submission" date="2020-12" db="EMBL/GenBank/DDBJ databases">
        <authorList>
            <person name="Iha C."/>
        </authorList>
    </citation>
    <scope>NUCLEOTIDE SEQUENCE</scope>
</reference>
<dbReference type="Pfam" id="PF22908">
    <property type="entry name" value="PHD_NSD"/>
    <property type="match status" value="1"/>
</dbReference>
<dbReference type="OrthoDB" id="567945at2759"/>
<feature type="compositionally biased region" description="Polar residues" evidence="5">
    <location>
        <begin position="90"/>
        <end position="100"/>
    </location>
</feature>
<dbReference type="Pfam" id="PF23004">
    <property type="entry name" value="PHDvar_NSD"/>
    <property type="match status" value="1"/>
</dbReference>
<dbReference type="SMART" id="SM00249">
    <property type="entry name" value="PHD"/>
    <property type="match status" value="2"/>
</dbReference>
<dbReference type="InterPro" id="IPR055197">
    <property type="entry name" value="PHDvar_NSD"/>
</dbReference>
<proteinExistence type="predicted"/>
<dbReference type="Proteomes" id="UP000708148">
    <property type="component" value="Unassembled WGS sequence"/>
</dbReference>
<evidence type="ECO:0000256" key="3">
    <source>
        <dbReference type="ARBA" id="ARBA00022771"/>
    </source>
</evidence>
<evidence type="ECO:0000256" key="1">
    <source>
        <dbReference type="ARBA" id="ARBA00022723"/>
    </source>
</evidence>
<accession>A0A8S1JBM7</accession>
<evidence type="ECO:0000256" key="2">
    <source>
        <dbReference type="ARBA" id="ARBA00022737"/>
    </source>
</evidence>
<keyword evidence="2" id="KW-0677">Repeat</keyword>
<dbReference type="InterPro" id="IPR055198">
    <property type="entry name" value="NSD_PHD"/>
</dbReference>
<dbReference type="InterPro" id="IPR001965">
    <property type="entry name" value="Znf_PHD"/>
</dbReference>
<feature type="domain" description="Zinc finger PHD-type" evidence="6">
    <location>
        <begin position="356"/>
        <end position="426"/>
    </location>
</feature>
<dbReference type="PANTHER" id="PTHR46235">
    <property type="entry name" value="PHD FINGER-CONTAINING PROTEIN DDB_G0268158"/>
    <property type="match status" value="1"/>
</dbReference>
<evidence type="ECO:0000256" key="5">
    <source>
        <dbReference type="SAM" id="MobiDB-lite"/>
    </source>
</evidence>
<keyword evidence="3" id="KW-0863">Zinc-finger</keyword>
<dbReference type="Gene3D" id="3.30.40.10">
    <property type="entry name" value="Zinc/RING finger domain, C3HC4 (zinc finger)"/>
    <property type="match status" value="2"/>
</dbReference>
<dbReference type="GO" id="GO:0006338">
    <property type="term" value="P:chromatin remodeling"/>
    <property type="evidence" value="ECO:0007669"/>
    <property type="project" value="UniProtKB-ARBA"/>
</dbReference>
<evidence type="ECO:0000256" key="4">
    <source>
        <dbReference type="ARBA" id="ARBA00022833"/>
    </source>
</evidence>
<evidence type="ECO:0000259" key="6">
    <source>
        <dbReference type="SMART" id="SM00249"/>
    </source>
</evidence>
<dbReference type="InterPro" id="IPR011011">
    <property type="entry name" value="Znf_FYVE_PHD"/>
</dbReference>